<dbReference type="AlphaFoldDB" id="A0A7J7ML62"/>
<keyword evidence="3" id="KW-1185">Reference proteome</keyword>
<feature type="compositionally biased region" description="Basic and acidic residues" evidence="1">
    <location>
        <begin position="166"/>
        <end position="191"/>
    </location>
</feature>
<reference evidence="2 3" key="1">
    <citation type="journal article" date="2020" name="IScience">
        <title>Genome Sequencing of the Endangered Kingdonia uniflora (Circaeasteraceae, Ranunculales) Reveals Potential Mechanisms of Evolutionary Specialization.</title>
        <authorList>
            <person name="Sun Y."/>
            <person name="Deng T."/>
            <person name="Zhang A."/>
            <person name="Moore M.J."/>
            <person name="Landis J.B."/>
            <person name="Lin N."/>
            <person name="Zhang H."/>
            <person name="Zhang X."/>
            <person name="Huang J."/>
            <person name="Zhang X."/>
            <person name="Sun H."/>
            <person name="Wang H."/>
        </authorList>
    </citation>
    <scope>NUCLEOTIDE SEQUENCE [LARGE SCALE GENOMIC DNA]</scope>
    <source>
        <strain evidence="2">TB1705</strain>
        <tissue evidence="2">Leaf</tissue>
    </source>
</reference>
<sequence length="236" mass="26756">MDWDWQKIAQIKEDDPLPELEVISSNTNSNNHRPKYSQPQFDYLRNNSESEIHELIRRNQTNIETLANTLPDKGLKLFKMRDALAEELIRRKEVQLRQEDNEKEKPTQSKSSSTSGDFTTNMESVGRGRGSPNPTNLGTQFNEEGTVFMSNSFDGLDVEDTGSDNKFSDSEERDHVPIREENPLPHKEIRPKSSTRGALRPNLERGESTKIEGFGLQPSALGDSGRPFQPLRTEAA</sequence>
<feature type="compositionally biased region" description="Polar residues" evidence="1">
    <location>
        <begin position="108"/>
        <end position="123"/>
    </location>
</feature>
<gene>
    <name evidence="2" type="ORF">GIB67_007102</name>
</gene>
<evidence type="ECO:0000313" key="2">
    <source>
        <dbReference type="EMBL" id="KAF6155665.1"/>
    </source>
</evidence>
<feature type="compositionally biased region" description="Polar residues" evidence="1">
    <location>
        <begin position="132"/>
        <end position="153"/>
    </location>
</feature>
<accession>A0A7J7ML62</accession>
<feature type="compositionally biased region" description="Polar residues" evidence="1">
    <location>
        <begin position="23"/>
        <end position="39"/>
    </location>
</feature>
<feature type="compositionally biased region" description="Basic and acidic residues" evidence="1">
    <location>
        <begin position="95"/>
        <end position="107"/>
    </location>
</feature>
<organism evidence="2 3">
    <name type="scientific">Kingdonia uniflora</name>
    <dbReference type="NCBI Taxonomy" id="39325"/>
    <lineage>
        <taxon>Eukaryota</taxon>
        <taxon>Viridiplantae</taxon>
        <taxon>Streptophyta</taxon>
        <taxon>Embryophyta</taxon>
        <taxon>Tracheophyta</taxon>
        <taxon>Spermatophyta</taxon>
        <taxon>Magnoliopsida</taxon>
        <taxon>Ranunculales</taxon>
        <taxon>Circaeasteraceae</taxon>
        <taxon>Kingdonia</taxon>
    </lineage>
</organism>
<dbReference type="EMBL" id="JACGCM010001406">
    <property type="protein sequence ID" value="KAF6155665.1"/>
    <property type="molecule type" value="Genomic_DNA"/>
</dbReference>
<name>A0A7J7ML62_9MAGN</name>
<feature type="region of interest" description="Disordered" evidence="1">
    <location>
        <begin position="95"/>
        <end position="236"/>
    </location>
</feature>
<proteinExistence type="predicted"/>
<evidence type="ECO:0000313" key="3">
    <source>
        <dbReference type="Proteomes" id="UP000541444"/>
    </source>
</evidence>
<dbReference type="Proteomes" id="UP000541444">
    <property type="component" value="Unassembled WGS sequence"/>
</dbReference>
<protein>
    <submittedName>
        <fullName evidence="2">Uncharacterized protein</fullName>
    </submittedName>
</protein>
<feature type="region of interest" description="Disordered" evidence="1">
    <location>
        <begin position="19"/>
        <end position="39"/>
    </location>
</feature>
<evidence type="ECO:0000256" key="1">
    <source>
        <dbReference type="SAM" id="MobiDB-lite"/>
    </source>
</evidence>
<comment type="caution">
    <text evidence="2">The sequence shown here is derived from an EMBL/GenBank/DDBJ whole genome shotgun (WGS) entry which is preliminary data.</text>
</comment>